<dbReference type="Proteomes" id="UP000006671">
    <property type="component" value="Unassembled WGS sequence"/>
</dbReference>
<sequence length="345" mass="39760">MTDSSISYCNSQSIKFPSLFGIFKHTKYGYILYDTGYCNRFYKETSNLPFYLYGKLIPVYLNENESASEILNTKYGINNNDIKFIIISHFHADHISGLIDFPNAKFIYSKEGFEYLNQLKNSNSNIKCCLNGFIPNLLPLDFLNRSIQLSINDFKFINNIPFKVFDLFNDNSIFIVDLPGHCLGHFGVFFKCNNQNLLHNNTINNNENINIDSNSNNMTSNENINIDNEKSYLLIGDAAWSLRAIKLNALPHLLTKYFVQHDWNAYSNTLNELHKIYNESSFHINNLKKTRKGQEPINPQKKITNHIRIIPSHCWQVYESFCQQQQPLGSDGTTPSTTTSIISKL</sequence>
<gene>
    <name evidence="8" type="ORF">NAEGRDRAFT_70366</name>
</gene>
<dbReference type="InterPro" id="IPR051013">
    <property type="entry name" value="MBL_superfamily_lactonases"/>
</dbReference>
<evidence type="ECO:0000256" key="6">
    <source>
        <dbReference type="SAM" id="MobiDB-lite"/>
    </source>
</evidence>
<dbReference type="InterPro" id="IPR036866">
    <property type="entry name" value="RibonucZ/Hydroxyglut_hydro"/>
</dbReference>
<feature type="region of interest" description="Disordered" evidence="6">
    <location>
        <begin position="326"/>
        <end position="345"/>
    </location>
</feature>
<dbReference type="InterPro" id="IPR001279">
    <property type="entry name" value="Metallo-B-lactamas"/>
</dbReference>
<dbReference type="KEGG" id="ngr:NAEGRDRAFT_70366"/>
<reference evidence="8 9" key="1">
    <citation type="journal article" date="2010" name="Cell">
        <title>The genome of Naegleria gruberi illuminates early eukaryotic versatility.</title>
        <authorList>
            <person name="Fritz-Laylin L.K."/>
            <person name="Prochnik S.E."/>
            <person name="Ginger M.L."/>
            <person name="Dacks J.B."/>
            <person name="Carpenter M.L."/>
            <person name="Field M.C."/>
            <person name="Kuo A."/>
            <person name="Paredez A."/>
            <person name="Chapman J."/>
            <person name="Pham J."/>
            <person name="Shu S."/>
            <person name="Neupane R."/>
            <person name="Cipriano M."/>
            <person name="Mancuso J."/>
            <person name="Tu H."/>
            <person name="Salamov A."/>
            <person name="Lindquist E."/>
            <person name="Shapiro H."/>
            <person name="Lucas S."/>
            <person name="Grigoriev I.V."/>
            <person name="Cande W.Z."/>
            <person name="Fulton C."/>
            <person name="Rokhsar D.S."/>
            <person name="Dawson S.C."/>
        </authorList>
    </citation>
    <scope>NUCLEOTIDE SEQUENCE [LARGE SCALE GENOMIC DNA]</scope>
    <source>
        <strain evidence="8 9">NEG-M</strain>
    </source>
</reference>
<dbReference type="VEuPathDB" id="AmoebaDB:NAEGRDRAFT_70366"/>
<comment type="similarity">
    <text evidence="2">Belongs to the metallo-beta-lactamase superfamily.</text>
</comment>
<name>D2VN44_NAEGR</name>
<evidence type="ECO:0000256" key="2">
    <source>
        <dbReference type="ARBA" id="ARBA00007749"/>
    </source>
</evidence>
<accession>D2VN44</accession>
<dbReference type="AlphaFoldDB" id="D2VN44"/>
<dbReference type="CDD" id="cd07730">
    <property type="entry name" value="metallo-hydrolase-like_MBL-fold"/>
    <property type="match status" value="1"/>
</dbReference>
<evidence type="ECO:0000256" key="4">
    <source>
        <dbReference type="ARBA" id="ARBA00022801"/>
    </source>
</evidence>
<dbReference type="PANTHER" id="PTHR42978">
    <property type="entry name" value="QUORUM-QUENCHING LACTONASE YTNP-RELATED-RELATED"/>
    <property type="match status" value="1"/>
</dbReference>
<dbReference type="PANTHER" id="PTHR42978:SF2">
    <property type="entry name" value="102 KBASES UNSTABLE REGION: FROM 1 TO 119443"/>
    <property type="match status" value="1"/>
</dbReference>
<evidence type="ECO:0000256" key="3">
    <source>
        <dbReference type="ARBA" id="ARBA00022723"/>
    </source>
</evidence>
<dbReference type="SUPFAM" id="SSF56281">
    <property type="entry name" value="Metallo-hydrolase/oxidoreductase"/>
    <property type="match status" value="1"/>
</dbReference>
<feature type="domain" description="Metallo-beta-lactamase" evidence="7">
    <location>
        <begin position="29"/>
        <end position="105"/>
    </location>
</feature>
<keyword evidence="3" id="KW-0479">Metal-binding</keyword>
<organism evidence="9">
    <name type="scientific">Naegleria gruberi</name>
    <name type="common">Amoeba</name>
    <dbReference type="NCBI Taxonomy" id="5762"/>
    <lineage>
        <taxon>Eukaryota</taxon>
        <taxon>Discoba</taxon>
        <taxon>Heterolobosea</taxon>
        <taxon>Tetramitia</taxon>
        <taxon>Eutetramitia</taxon>
        <taxon>Vahlkampfiidae</taxon>
        <taxon>Naegleria</taxon>
    </lineage>
</organism>
<keyword evidence="4" id="KW-0378">Hydrolase</keyword>
<dbReference type="GO" id="GO:0016787">
    <property type="term" value="F:hydrolase activity"/>
    <property type="evidence" value="ECO:0007669"/>
    <property type="project" value="UniProtKB-KW"/>
</dbReference>
<evidence type="ECO:0000256" key="1">
    <source>
        <dbReference type="ARBA" id="ARBA00001947"/>
    </source>
</evidence>
<dbReference type="OrthoDB" id="10250730at2759"/>
<evidence type="ECO:0000313" key="9">
    <source>
        <dbReference type="Proteomes" id="UP000006671"/>
    </source>
</evidence>
<dbReference type="Pfam" id="PF00753">
    <property type="entry name" value="Lactamase_B"/>
    <property type="match status" value="1"/>
</dbReference>
<proteinExistence type="inferred from homology"/>
<dbReference type="RefSeq" id="XP_002674332.1">
    <property type="nucleotide sequence ID" value="XM_002674286.1"/>
</dbReference>
<dbReference type="EMBL" id="GG738884">
    <property type="protein sequence ID" value="EFC41588.1"/>
    <property type="molecule type" value="Genomic_DNA"/>
</dbReference>
<evidence type="ECO:0000259" key="7">
    <source>
        <dbReference type="Pfam" id="PF00753"/>
    </source>
</evidence>
<keyword evidence="9" id="KW-1185">Reference proteome</keyword>
<dbReference type="Gene3D" id="3.60.15.10">
    <property type="entry name" value="Ribonuclease Z/Hydroxyacylglutathione hydrolase-like"/>
    <property type="match status" value="1"/>
</dbReference>
<dbReference type="OMA" id="IIPSHCW"/>
<dbReference type="GO" id="GO:0046872">
    <property type="term" value="F:metal ion binding"/>
    <property type="evidence" value="ECO:0007669"/>
    <property type="project" value="UniProtKB-KW"/>
</dbReference>
<comment type="cofactor">
    <cofactor evidence="1">
        <name>Zn(2+)</name>
        <dbReference type="ChEBI" id="CHEBI:29105"/>
    </cofactor>
</comment>
<dbReference type="GeneID" id="8851195"/>
<evidence type="ECO:0000256" key="5">
    <source>
        <dbReference type="ARBA" id="ARBA00022833"/>
    </source>
</evidence>
<evidence type="ECO:0000313" key="8">
    <source>
        <dbReference type="EMBL" id="EFC41588.1"/>
    </source>
</evidence>
<feature type="compositionally biased region" description="Low complexity" evidence="6">
    <location>
        <begin position="333"/>
        <end position="345"/>
    </location>
</feature>
<keyword evidence="5" id="KW-0862">Zinc</keyword>
<dbReference type="InParanoid" id="D2VN44"/>
<protein>
    <submittedName>
        <fullName evidence="8">Predicted protein</fullName>
    </submittedName>
</protein>